<feature type="domain" description="Ricin B lectin" evidence="2">
    <location>
        <begin position="573"/>
        <end position="705"/>
    </location>
</feature>
<feature type="domain" description="Ricin B lectin" evidence="2">
    <location>
        <begin position="432"/>
        <end position="563"/>
    </location>
</feature>
<dbReference type="PROSITE" id="PS50231">
    <property type="entry name" value="RICIN_B_LECTIN"/>
    <property type="match status" value="2"/>
</dbReference>
<proteinExistence type="predicted"/>
<name>A0A1N7I7D7_9FLAO</name>
<dbReference type="SUPFAM" id="SSF56399">
    <property type="entry name" value="ADP-ribosylation"/>
    <property type="match status" value="1"/>
</dbReference>
<sequence>MMTKNNNVRLLIMKLCLSITFLLSNTTNINAQINTQKNSQVRENYSPGNTNGAQAAAVDWIRNIAFLELSNLLQQFARINMNYYQLNWRPQVNDTRQRLIRWDRRPPNQIFGEGFVPFVNTQPRAIEANLPHYVSTNSPSIFVSTTQTFDEGRRWWVPYDMRYVAVYYAYEIYAPGGIDVNASLGEHEYDDQNEIAFPGGIQSQYIRSAIEYRSTNIYRVWINPRFRGPENLPPVGRYSSAGQIQWYDNHPEGNNKGFFNDKKYDMSTDRRGEITDIPKADETKRVLEDGVFQIKSSVNSDVAVDLGVAGNVVGWQNNSATNQIWEFTYNASKKAYKIRNLNSKNLILTWDSTKGKNVIGFQDEDNSDQFWQIEVSNNGEYILKNNKNHDMVLDLLDSKTTNGTKIQVHEVNGQAAQKWIITPWTGQIINDGEYQIRSSIPNSNVVVDLGVANNVVGWQNKSSHNQVWEFTYNASQKAYKIKNLLYNSFVLTCENGSNVIGFPDINYDGQFWRIEKRNNGEYVLRNNKNPEMVLDLSGSQTTNGTKIQVYNSNNGVNQKWTITPWIGKTIDDGVYQIKSSINSNVVVDLGPAHNVIGWQNKYSTNQMWEFTYNSSKKAYKIRNLSSDNLVLAWASRKDRSVIGYNDNGENDQFWQIEMTNDGMYILRNIQNHEMLLDLLDSKTTDGTRIQVHEANDQAAQKWSLHPLHRPQVDQGNYYIGSKLSYKNVIDHNQPRHNLELLYNRGLISSQWRIEFDPSEKAYKIKTARYQNSGWVFLQKGYNINVDNVDTPEINQKHLWFIEYDIKAGGFIIRSKADPTQVVTLKGDRDINSQEVKFDSDQIWYMIPIMD</sequence>
<dbReference type="SUPFAM" id="SSF50370">
    <property type="entry name" value="Ricin B-like lectins"/>
    <property type="match status" value="4"/>
</dbReference>
<evidence type="ECO:0000313" key="4">
    <source>
        <dbReference type="Proteomes" id="UP000186373"/>
    </source>
</evidence>
<dbReference type="SMART" id="SM00458">
    <property type="entry name" value="RICIN"/>
    <property type="match status" value="3"/>
</dbReference>
<dbReference type="InterPro" id="IPR000772">
    <property type="entry name" value="Ricin_B_lectin"/>
</dbReference>
<dbReference type="Pfam" id="PF14200">
    <property type="entry name" value="RicinB_lectin_2"/>
    <property type="match status" value="3"/>
</dbReference>
<evidence type="ECO:0000256" key="1">
    <source>
        <dbReference type="SAM" id="SignalP"/>
    </source>
</evidence>
<dbReference type="CDD" id="cd23498">
    <property type="entry name" value="beta-trefoil_Ricin_MTX-like_rpt4"/>
    <property type="match status" value="1"/>
</dbReference>
<dbReference type="CDD" id="cd23497">
    <property type="entry name" value="beta-trefoil_Ricin_MTX-like_rpt1-3"/>
    <property type="match status" value="1"/>
</dbReference>
<dbReference type="InterPro" id="IPR035992">
    <property type="entry name" value="Ricin_B-like_lectins"/>
</dbReference>
<feature type="domain" description="Ricin B lectin" evidence="2">
    <location>
        <begin position="289"/>
        <end position="422"/>
    </location>
</feature>
<dbReference type="Gene3D" id="3.90.210.10">
    <property type="entry name" value="Heat-Labile Enterotoxin, subunit A"/>
    <property type="match status" value="1"/>
</dbReference>
<dbReference type="AlphaFoldDB" id="A0A1N7I7D7"/>
<feature type="chain" id="PRO_5013088618" evidence="1">
    <location>
        <begin position="32"/>
        <end position="850"/>
    </location>
</feature>
<dbReference type="EMBL" id="FTNY01000002">
    <property type="protein sequence ID" value="SIS32979.1"/>
    <property type="molecule type" value="Genomic_DNA"/>
</dbReference>
<dbReference type="GO" id="GO:0030246">
    <property type="term" value="F:carbohydrate binding"/>
    <property type="evidence" value="ECO:0007669"/>
    <property type="project" value="UniProtKB-KW"/>
</dbReference>
<keyword evidence="1" id="KW-0732">Signal</keyword>
<accession>A0A1N7I7D7</accession>
<organism evidence="3 4">
    <name type="scientific">Chryseobacterium shigense</name>
    <dbReference type="NCBI Taxonomy" id="297244"/>
    <lineage>
        <taxon>Bacteria</taxon>
        <taxon>Pseudomonadati</taxon>
        <taxon>Bacteroidota</taxon>
        <taxon>Flavobacteriia</taxon>
        <taxon>Flavobacteriales</taxon>
        <taxon>Weeksellaceae</taxon>
        <taxon>Chryseobacterium group</taxon>
        <taxon>Chryseobacterium</taxon>
    </lineage>
</organism>
<dbReference type="Proteomes" id="UP000186373">
    <property type="component" value="Unassembled WGS sequence"/>
</dbReference>
<protein>
    <submittedName>
        <fullName evidence="3">Ricin-type beta-trefoil lectin domain-like</fullName>
    </submittedName>
</protein>
<dbReference type="Pfam" id="PF22596">
    <property type="entry name" value="Scabin-like"/>
    <property type="match status" value="1"/>
</dbReference>
<reference evidence="4" key="1">
    <citation type="submission" date="2017-01" db="EMBL/GenBank/DDBJ databases">
        <authorList>
            <person name="Varghese N."/>
            <person name="Submissions S."/>
        </authorList>
    </citation>
    <scope>NUCLEOTIDE SEQUENCE [LARGE SCALE GENOMIC DNA]</scope>
    <source>
        <strain evidence="4">DSM 17126</strain>
    </source>
</reference>
<feature type="signal peptide" evidence="1">
    <location>
        <begin position="1"/>
        <end position="31"/>
    </location>
</feature>
<gene>
    <name evidence="3" type="ORF">SAMN05421639_102446</name>
</gene>
<dbReference type="RefSeq" id="WP_076506153.1">
    <property type="nucleotide sequence ID" value="NZ_FTNY01000002.1"/>
</dbReference>
<dbReference type="OrthoDB" id="9801375at2"/>
<evidence type="ECO:0000313" key="3">
    <source>
        <dbReference type="EMBL" id="SIS32979.1"/>
    </source>
</evidence>
<keyword evidence="3" id="KW-0430">Lectin</keyword>
<keyword evidence="4" id="KW-1185">Reference proteome</keyword>
<evidence type="ECO:0000259" key="2">
    <source>
        <dbReference type="SMART" id="SM00458"/>
    </source>
</evidence>
<dbReference type="Gene3D" id="2.80.10.50">
    <property type="match status" value="4"/>
</dbReference>
<dbReference type="InterPro" id="IPR054695">
    <property type="entry name" value="Pierisin-like_dom"/>
</dbReference>